<feature type="non-terminal residue" evidence="1">
    <location>
        <position position="1"/>
    </location>
</feature>
<sequence>LLTVSMEQGFNENNARNDAVDEGENDPLYPFGTPVSICSNSVQM</sequence>
<reference evidence="1" key="1">
    <citation type="submission" date="2021-06" db="EMBL/GenBank/DDBJ databases">
        <authorList>
            <person name="Kallberg Y."/>
            <person name="Tangrot J."/>
            <person name="Rosling A."/>
        </authorList>
    </citation>
    <scope>NUCLEOTIDE SEQUENCE</scope>
    <source>
        <strain evidence="1">CL356</strain>
    </source>
</reference>
<comment type="caution">
    <text evidence="1">The sequence shown here is derived from an EMBL/GenBank/DDBJ whole genome shotgun (WGS) entry which is preliminary data.</text>
</comment>
<keyword evidence="2" id="KW-1185">Reference proteome</keyword>
<proteinExistence type="predicted"/>
<evidence type="ECO:0000313" key="2">
    <source>
        <dbReference type="Proteomes" id="UP000789525"/>
    </source>
</evidence>
<accession>A0ACA9PYZ8</accession>
<name>A0ACA9PYZ8_9GLOM</name>
<organism evidence="1 2">
    <name type="scientific">Acaulospora colombiana</name>
    <dbReference type="NCBI Taxonomy" id="27376"/>
    <lineage>
        <taxon>Eukaryota</taxon>
        <taxon>Fungi</taxon>
        <taxon>Fungi incertae sedis</taxon>
        <taxon>Mucoromycota</taxon>
        <taxon>Glomeromycotina</taxon>
        <taxon>Glomeromycetes</taxon>
        <taxon>Diversisporales</taxon>
        <taxon>Acaulosporaceae</taxon>
        <taxon>Acaulospora</taxon>
    </lineage>
</organism>
<evidence type="ECO:0000313" key="1">
    <source>
        <dbReference type="EMBL" id="CAG8728054.1"/>
    </source>
</evidence>
<feature type="non-terminal residue" evidence="1">
    <location>
        <position position="44"/>
    </location>
</feature>
<protein>
    <submittedName>
        <fullName evidence="1">988_t:CDS:1</fullName>
    </submittedName>
</protein>
<dbReference type="EMBL" id="CAJVPT010041517">
    <property type="protein sequence ID" value="CAG8728054.1"/>
    <property type="molecule type" value="Genomic_DNA"/>
</dbReference>
<gene>
    <name evidence="1" type="ORF">ACOLOM_LOCUS11470</name>
</gene>
<dbReference type="Proteomes" id="UP000789525">
    <property type="component" value="Unassembled WGS sequence"/>
</dbReference>